<keyword evidence="1" id="KW-0472">Membrane</keyword>
<keyword evidence="1" id="KW-1133">Transmembrane helix</keyword>
<keyword evidence="1" id="KW-0812">Transmembrane</keyword>
<evidence type="ECO:0008006" key="3">
    <source>
        <dbReference type="Google" id="ProtNLM"/>
    </source>
</evidence>
<evidence type="ECO:0000313" key="2">
    <source>
        <dbReference type="EMBL" id="ABD32494.1"/>
    </source>
</evidence>
<organism evidence="2">
    <name type="scientific">Medicago truncatula</name>
    <name type="common">Barrel medic</name>
    <name type="synonym">Medicago tribuloides</name>
    <dbReference type="NCBI Taxonomy" id="3880"/>
    <lineage>
        <taxon>Eukaryota</taxon>
        <taxon>Viridiplantae</taxon>
        <taxon>Streptophyta</taxon>
        <taxon>Embryophyta</taxon>
        <taxon>Tracheophyta</taxon>
        <taxon>Spermatophyta</taxon>
        <taxon>Magnoliopsida</taxon>
        <taxon>eudicotyledons</taxon>
        <taxon>Gunneridae</taxon>
        <taxon>Pentapetalae</taxon>
        <taxon>rosids</taxon>
        <taxon>fabids</taxon>
        <taxon>Fabales</taxon>
        <taxon>Fabaceae</taxon>
        <taxon>Papilionoideae</taxon>
        <taxon>50 kb inversion clade</taxon>
        <taxon>NPAAA clade</taxon>
        <taxon>Hologalegina</taxon>
        <taxon>IRL clade</taxon>
        <taxon>Trifolieae</taxon>
        <taxon>Medicago</taxon>
    </lineage>
</organism>
<dbReference type="AlphaFoldDB" id="Q2HWC0"/>
<dbReference type="EMBL" id="AC147482">
    <property type="protein sequence ID" value="ABD32494.1"/>
    <property type="molecule type" value="Genomic_DNA"/>
</dbReference>
<name>Q2HWC0_MEDTR</name>
<proteinExistence type="predicted"/>
<feature type="transmembrane region" description="Helical" evidence="1">
    <location>
        <begin position="12"/>
        <end position="31"/>
    </location>
</feature>
<gene>
    <name evidence="2" type="ORF">MtrDRAFT_AC147482g11v2</name>
</gene>
<reference evidence="2" key="2">
    <citation type="submission" date="2007-03" db="EMBL/GenBank/DDBJ databases">
        <authorList>
            <consortium name="The International Medicago Genome Annotation Group"/>
        </authorList>
    </citation>
    <scope>NUCLEOTIDE SEQUENCE</scope>
</reference>
<accession>Q2HWC0</accession>
<evidence type="ECO:0000256" key="1">
    <source>
        <dbReference type="SAM" id="Phobius"/>
    </source>
</evidence>
<sequence>MLLQFHSHRRIVIFKYIFALMYLYYGHPLPYDVATEALKFKVRHINIWLDSVLESERVLKEVVWLEVLLLS</sequence>
<protein>
    <recommendedName>
        <fullName evidence="3">Transmembrane protein</fullName>
    </recommendedName>
</protein>
<reference evidence="2" key="1">
    <citation type="submission" date="2004-11" db="EMBL/GenBank/DDBJ databases">
        <authorList>
            <person name="Town C.D."/>
        </authorList>
    </citation>
    <scope>NUCLEOTIDE SEQUENCE</scope>
</reference>